<dbReference type="InterPro" id="IPR004155">
    <property type="entry name" value="PBS_lyase_HEAT"/>
</dbReference>
<dbReference type="GO" id="GO:0003755">
    <property type="term" value="F:peptidyl-prolyl cis-trans isomerase activity"/>
    <property type="evidence" value="ECO:0007669"/>
    <property type="project" value="UniProtKB-KW"/>
</dbReference>
<dbReference type="OrthoDB" id="9807797at2"/>
<dbReference type="EC" id="5.2.1.8" evidence="1"/>
<dbReference type="Pfam" id="PF00160">
    <property type="entry name" value="Pro_isomerase"/>
    <property type="match status" value="1"/>
</dbReference>
<feature type="domain" description="PPIase cyclophilin-type" evidence="5">
    <location>
        <begin position="645"/>
        <end position="777"/>
    </location>
</feature>
<sequence>MKVQGARRSRAGVVIGVVAALGACNRGAPTTSSDAGSDAGSDAAVVVDEAKQRQEALLVAEHRRAAAEITSSDQQSRDVLVRRAAARALARIGGEGAQPGLLRALADEDPEVVTWAAYGLGSSCTSGDKATVAALVARSLSIGDAMGAAPAKGSPPVEGRASPTLDPRVTIARAIGRCGAEQSEPTLVAWLSGTEIQASAAAFALGDLAMGKERLREETLAALLNLAAGSASSPPAPEGLFPIGRLENVPNTVMTRLREVAGARLAEPGPYRIFAVRALGRAGPEAAADLGRVLAGATLFTAAERAEAARALRRLGAAGQTMLASTLPALVPPGGAVALTALGEEIGVLLATLDALEPTNKAKKWLKDLATMEPPPSAPVTVLRRLSWIRCSAATALAGADVRDPLLTRCDVTAALAAGEGADAGAKAPGQPGSIGARAMVKVLDRAPIEGSRRAVFLTHAKGGDLRAREAAIELLPKHEELAEEAEPLLEAALAAPEPGLVSTAAGVIAQKPNLAAEPEKRKKKPKKKKDEEEQAAEEPSLRAPSPAIVKALVAALGRADVENDPEHVSSMIEAAGALGLKETLPRLEELCRSSWPELRKRAAKAIGLVSGKPETPSCQAPPGGGPKPPELDARATGKVTLTLETDVGEASLVLDADVAPVAVTRVVDLARAGYYDGMVVHRVVPGFVTQLGAPFGDGYGGPAGKAPLRCETSPIAFDPLTVGVALAGRDTGSSQIFVTHARQPHLDGQYAWIGRATGPWSSFVDGDLVHKVSVKP</sequence>
<dbReference type="SUPFAM" id="SSF48371">
    <property type="entry name" value="ARM repeat"/>
    <property type="match status" value="2"/>
</dbReference>
<dbReference type="PROSITE" id="PS51257">
    <property type="entry name" value="PROKAR_LIPOPROTEIN"/>
    <property type="match status" value="1"/>
</dbReference>
<name>A0A4U1J9N6_9BACT</name>
<dbReference type="InterPro" id="IPR044666">
    <property type="entry name" value="Cyclophilin_A-like"/>
</dbReference>
<dbReference type="InterPro" id="IPR016024">
    <property type="entry name" value="ARM-type_fold"/>
</dbReference>
<proteinExistence type="predicted"/>
<evidence type="ECO:0000256" key="3">
    <source>
        <dbReference type="ARBA" id="ARBA00023235"/>
    </source>
</evidence>
<evidence type="ECO:0000256" key="1">
    <source>
        <dbReference type="ARBA" id="ARBA00013194"/>
    </source>
</evidence>
<evidence type="ECO:0000256" key="4">
    <source>
        <dbReference type="SAM" id="MobiDB-lite"/>
    </source>
</evidence>
<evidence type="ECO:0000313" key="7">
    <source>
        <dbReference type="Proteomes" id="UP000309215"/>
    </source>
</evidence>
<dbReference type="Proteomes" id="UP000309215">
    <property type="component" value="Unassembled WGS sequence"/>
</dbReference>
<protein>
    <recommendedName>
        <fullName evidence="1">peptidylprolyl isomerase</fullName>
        <ecNumber evidence="1">5.2.1.8</ecNumber>
    </recommendedName>
</protein>
<dbReference type="RefSeq" id="WP_136931500.1">
    <property type="nucleotide sequence ID" value="NZ_SSMQ01000027.1"/>
</dbReference>
<accession>A0A4U1J9N6</accession>
<dbReference type="CDD" id="cd00317">
    <property type="entry name" value="cyclophilin"/>
    <property type="match status" value="1"/>
</dbReference>
<keyword evidence="7" id="KW-1185">Reference proteome</keyword>
<dbReference type="InterPro" id="IPR011989">
    <property type="entry name" value="ARM-like"/>
</dbReference>
<gene>
    <name evidence="6" type="ORF">E8A74_24550</name>
</gene>
<dbReference type="PANTHER" id="PTHR45625:SF4">
    <property type="entry name" value="PEPTIDYLPROLYL ISOMERASE DOMAIN AND WD REPEAT-CONTAINING PROTEIN 1"/>
    <property type="match status" value="1"/>
</dbReference>
<dbReference type="InterPro" id="IPR029000">
    <property type="entry name" value="Cyclophilin-like_dom_sf"/>
</dbReference>
<dbReference type="InterPro" id="IPR002130">
    <property type="entry name" value="Cyclophilin-type_PPIase_dom"/>
</dbReference>
<feature type="region of interest" description="Disordered" evidence="4">
    <location>
        <begin position="512"/>
        <end position="544"/>
    </location>
</feature>
<dbReference type="SUPFAM" id="SSF50891">
    <property type="entry name" value="Cyclophilin-like"/>
    <property type="match status" value="1"/>
</dbReference>
<dbReference type="PANTHER" id="PTHR45625">
    <property type="entry name" value="PEPTIDYL-PROLYL CIS-TRANS ISOMERASE-RELATED"/>
    <property type="match status" value="1"/>
</dbReference>
<dbReference type="SMART" id="SM00567">
    <property type="entry name" value="EZ_HEAT"/>
    <property type="match status" value="4"/>
</dbReference>
<dbReference type="Gene3D" id="2.40.100.10">
    <property type="entry name" value="Cyclophilin-like"/>
    <property type="match status" value="1"/>
</dbReference>
<dbReference type="Gene3D" id="1.25.10.10">
    <property type="entry name" value="Leucine-rich Repeat Variant"/>
    <property type="match status" value="2"/>
</dbReference>
<keyword evidence="3 6" id="KW-0413">Isomerase</keyword>
<organism evidence="6 7">
    <name type="scientific">Polyangium fumosum</name>
    <dbReference type="NCBI Taxonomy" id="889272"/>
    <lineage>
        <taxon>Bacteria</taxon>
        <taxon>Pseudomonadati</taxon>
        <taxon>Myxococcota</taxon>
        <taxon>Polyangia</taxon>
        <taxon>Polyangiales</taxon>
        <taxon>Polyangiaceae</taxon>
        <taxon>Polyangium</taxon>
    </lineage>
</organism>
<evidence type="ECO:0000313" key="6">
    <source>
        <dbReference type="EMBL" id="TKD03766.1"/>
    </source>
</evidence>
<comment type="caution">
    <text evidence="6">The sequence shown here is derived from an EMBL/GenBank/DDBJ whole genome shotgun (WGS) entry which is preliminary data.</text>
</comment>
<dbReference type="EMBL" id="SSMQ01000027">
    <property type="protein sequence ID" value="TKD03766.1"/>
    <property type="molecule type" value="Genomic_DNA"/>
</dbReference>
<evidence type="ECO:0000259" key="5">
    <source>
        <dbReference type="PROSITE" id="PS50072"/>
    </source>
</evidence>
<evidence type="ECO:0000256" key="2">
    <source>
        <dbReference type="ARBA" id="ARBA00023110"/>
    </source>
</evidence>
<dbReference type="PROSITE" id="PS50072">
    <property type="entry name" value="CSA_PPIASE_2"/>
    <property type="match status" value="1"/>
</dbReference>
<reference evidence="6 7" key="1">
    <citation type="submission" date="2019-04" db="EMBL/GenBank/DDBJ databases">
        <authorList>
            <person name="Li Y."/>
            <person name="Wang J."/>
        </authorList>
    </citation>
    <scope>NUCLEOTIDE SEQUENCE [LARGE SCALE GENOMIC DNA]</scope>
    <source>
        <strain evidence="6 7">DSM 14668</strain>
    </source>
</reference>
<keyword evidence="2" id="KW-0697">Rotamase</keyword>
<feature type="region of interest" description="Disordered" evidence="4">
    <location>
        <begin position="611"/>
        <end position="630"/>
    </location>
</feature>
<dbReference type="Pfam" id="PF13646">
    <property type="entry name" value="HEAT_2"/>
    <property type="match status" value="1"/>
</dbReference>
<dbReference type="AlphaFoldDB" id="A0A4U1J9N6"/>